<dbReference type="InterPro" id="IPR013103">
    <property type="entry name" value="RVT_2"/>
</dbReference>
<dbReference type="SUPFAM" id="SSF56672">
    <property type="entry name" value="DNA/RNA polymerases"/>
    <property type="match status" value="1"/>
</dbReference>
<dbReference type="AlphaFoldDB" id="A0A438GZ73"/>
<gene>
    <name evidence="3" type="primary">RE1_1542</name>
    <name evidence="3" type="ORF">CK203_053481</name>
</gene>
<reference evidence="3 4" key="1">
    <citation type="journal article" date="2018" name="PLoS Genet.">
        <title>Population sequencing reveals clonal diversity and ancestral inbreeding in the grapevine cultivar Chardonnay.</title>
        <authorList>
            <person name="Roach M.J."/>
            <person name="Johnson D.L."/>
            <person name="Bohlmann J."/>
            <person name="van Vuuren H.J."/>
            <person name="Jones S.J."/>
            <person name="Pretorius I.S."/>
            <person name="Schmidt S.A."/>
            <person name="Borneman A.R."/>
        </authorList>
    </citation>
    <scope>NUCLEOTIDE SEQUENCE [LARGE SCALE GENOMIC DNA]</scope>
    <source>
        <strain evidence="4">cv. Chardonnay</strain>
        <tissue evidence="3">Leaf</tissue>
    </source>
</reference>
<accession>A0A438GZ73</accession>
<proteinExistence type="predicted"/>
<dbReference type="InterPro" id="IPR043502">
    <property type="entry name" value="DNA/RNA_pol_sf"/>
</dbReference>
<feature type="domain" description="Reverse transcriptase Ty1/copia-type" evidence="1">
    <location>
        <begin position="317"/>
        <end position="369"/>
    </location>
</feature>
<feature type="domain" description="Reverse transcriptase Ty1/copia-type" evidence="1">
    <location>
        <begin position="399"/>
        <end position="463"/>
    </location>
</feature>
<organism evidence="3 4">
    <name type="scientific">Vitis vinifera</name>
    <name type="common">Grape</name>
    <dbReference type="NCBI Taxonomy" id="29760"/>
    <lineage>
        <taxon>Eukaryota</taxon>
        <taxon>Viridiplantae</taxon>
        <taxon>Streptophyta</taxon>
        <taxon>Embryophyta</taxon>
        <taxon>Tracheophyta</taxon>
        <taxon>Spermatophyta</taxon>
        <taxon>Magnoliopsida</taxon>
        <taxon>eudicotyledons</taxon>
        <taxon>Gunneridae</taxon>
        <taxon>Pentapetalae</taxon>
        <taxon>rosids</taxon>
        <taxon>Vitales</taxon>
        <taxon>Vitaceae</taxon>
        <taxon>Viteae</taxon>
        <taxon>Vitis</taxon>
    </lineage>
</organism>
<dbReference type="PANTHER" id="PTHR11439:SF450">
    <property type="entry name" value="REVERSE TRANSCRIPTASE TY1_COPIA-TYPE DOMAIN-CONTAINING PROTEIN"/>
    <property type="match status" value="1"/>
</dbReference>
<protein>
    <submittedName>
        <fullName evidence="3">Retrovirus-related Pol polyprotein from transposon RE1</fullName>
    </submittedName>
</protein>
<feature type="domain" description="GAG-pre-integrase" evidence="2">
    <location>
        <begin position="70"/>
        <end position="139"/>
    </location>
</feature>
<dbReference type="EMBL" id="QGNW01000312">
    <property type="protein sequence ID" value="RVW77508.1"/>
    <property type="molecule type" value="Genomic_DNA"/>
</dbReference>
<name>A0A438GZ73_VITVI</name>
<dbReference type="PANTHER" id="PTHR11439">
    <property type="entry name" value="GAG-POL-RELATED RETROTRANSPOSON"/>
    <property type="match status" value="1"/>
</dbReference>
<comment type="caution">
    <text evidence="3">The sequence shown here is derived from an EMBL/GenBank/DDBJ whole genome shotgun (WGS) entry which is preliminary data.</text>
</comment>
<dbReference type="InterPro" id="IPR025724">
    <property type="entry name" value="GAG-pre-integrase_dom"/>
</dbReference>
<evidence type="ECO:0000313" key="4">
    <source>
        <dbReference type="Proteomes" id="UP000288805"/>
    </source>
</evidence>
<evidence type="ECO:0000259" key="1">
    <source>
        <dbReference type="Pfam" id="PF07727"/>
    </source>
</evidence>
<dbReference type="Pfam" id="PF13976">
    <property type="entry name" value="gag_pre-integrs"/>
    <property type="match status" value="1"/>
</dbReference>
<dbReference type="Proteomes" id="UP000288805">
    <property type="component" value="Unassembled WGS sequence"/>
</dbReference>
<evidence type="ECO:0000259" key="2">
    <source>
        <dbReference type="Pfam" id="PF13976"/>
    </source>
</evidence>
<dbReference type="Pfam" id="PF07727">
    <property type="entry name" value="RVT_2"/>
    <property type="match status" value="2"/>
</dbReference>
<evidence type="ECO:0000313" key="3">
    <source>
        <dbReference type="EMBL" id="RVW77508.1"/>
    </source>
</evidence>
<sequence length="532" mass="59955">MVPLPLPLLGTNQFSSLSNVLVVLGIKKNLISISQLTTNNNFLVTFSSSGFTIQDQVTRTVLGVGRCENGLYVLDCCHHALMPITSPSPRASVHLWHARLGHPNYRTVTSLSRLGYISCSNKWVNIDSEICFGCKLGKSHRLPFSLNDGRCAMPFDCLHYDLWGSSPVLSFTGYRYYAVFIMIIPDLAFSTVVFLINRLPSSLLDGKTPYELFFDPLPDLQGPIFVEPLSDFVASDSTFPPSVFFVPRVTTSSHPMITRGKVGIFKPWLYHVMNVLSSSQTFQALLALKEPWGFKSATKHPEWLSAVDDEIQALKTNDTWVLVPRLNNHNVVAYHWIFKTKLQSDGSIKHHKARLVAQGFSQIHGLDFDVKNAFLHGFLNEEVYMEQPSGYTDPEFPQHADSSLFVYHSSIGTIYLLLYVDDMVITRSNSSMVQTLITRLSKEFSMKDLGDLHYFLGVEVQANEKGALQYLTITRSDLSFSVNSICQLMHAPTEDHFRALKRILRYVKGTPHHGLQLHQQSTHDILTYSDAD</sequence>